<reference evidence="6 7" key="1">
    <citation type="submission" date="2024-02" db="EMBL/GenBank/DDBJ databases">
        <authorList>
            <person name="Saticioglu I.B."/>
        </authorList>
    </citation>
    <scope>NUCLEOTIDE SEQUENCE [LARGE SCALE GENOMIC DNA]</scope>
    <source>
        <strain evidence="6 7">Mu-80</strain>
    </source>
</reference>
<dbReference type="PROSITE" id="PS51257">
    <property type="entry name" value="PROKAR_LIPOPROTEIN"/>
    <property type="match status" value="1"/>
</dbReference>
<name>A0ABU8LAS0_9MICO</name>
<evidence type="ECO:0000313" key="6">
    <source>
        <dbReference type="EMBL" id="MEJ1087767.1"/>
    </source>
</evidence>
<gene>
    <name evidence="6" type="ORF">WDU99_05505</name>
</gene>
<evidence type="ECO:0000256" key="4">
    <source>
        <dbReference type="SAM" id="SignalP"/>
    </source>
</evidence>
<proteinExistence type="inferred from homology"/>
<feature type="chain" id="PRO_5045137595" evidence="4">
    <location>
        <begin position="25"/>
        <end position="406"/>
    </location>
</feature>
<dbReference type="Pfam" id="PF13458">
    <property type="entry name" value="Peripla_BP_6"/>
    <property type="match status" value="1"/>
</dbReference>
<dbReference type="EMBL" id="JBBDGM010000004">
    <property type="protein sequence ID" value="MEJ1087767.1"/>
    <property type="molecule type" value="Genomic_DNA"/>
</dbReference>
<dbReference type="Proteomes" id="UP001371224">
    <property type="component" value="Unassembled WGS sequence"/>
</dbReference>
<dbReference type="Gene3D" id="3.40.50.2300">
    <property type="match status" value="2"/>
</dbReference>
<keyword evidence="2 4" id="KW-0732">Signal</keyword>
<evidence type="ECO:0000256" key="2">
    <source>
        <dbReference type="ARBA" id="ARBA00022729"/>
    </source>
</evidence>
<comment type="caution">
    <text evidence="6">The sequence shown here is derived from an EMBL/GenBank/DDBJ whole genome shotgun (WGS) entry which is preliminary data.</text>
</comment>
<dbReference type="InterPro" id="IPR051010">
    <property type="entry name" value="BCAA_transport"/>
</dbReference>
<dbReference type="RefSeq" id="WP_337331438.1">
    <property type="nucleotide sequence ID" value="NZ_JBBDGM010000004.1"/>
</dbReference>
<dbReference type="InterPro" id="IPR028082">
    <property type="entry name" value="Peripla_BP_I"/>
</dbReference>
<evidence type="ECO:0000256" key="3">
    <source>
        <dbReference type="SAM" id="MobiDB-lite"/>
    </source>
</evidence>
<comment type="similarity">
    <text evidence="1">Belongs to the leucine-binding protein family.</text>
</comment>
<dbReference type="SUPFAM" id="SSF53822">
    <property type="entry name" value="Periplasmic binding protein-like I"/>
    <property type="match status" value="1"/>
</dbReference>
<organism evidence="6 7">
    <name type="scientific">Microbacterium bandirmense</name>
    <dbReference type="NCBI Taxonomy" id="3122050"/>
    <lineage>
        <taxon>Bacteria</taxon>
        <taxon>Bacillati</taxon>
        <taxon>Actinomycetota</taxon>
        <taxon>Actinomycetes</taxon>
        <taxon>Micrococcales</taxon>
        <taxon>Microbacteriaceae</taxon>
        <taxon>Microbacterium</taxon>
    </lineage>
</organism>
<dbReference type="PANTHER" id="PTHR30483:SF6">
    <property type="entry name" value="PERIPLASMIC BINDING PROTEIN OF ABC TRANSPORTER FOR NATURAL AMINO ACIDS"/>
    <property type="match status" value="1"/>
</dbReference>
<protein>
    <submittedName>
        <fullName evidence="6">ABC transporter substrate-binding protein</fullName>
    </submittedName>
</protein>
<feature type="signal peptide" evidence="4">
    <location>
        <begin position="1"/>
        <end position="24"/>
    </location>
</feature>
<dbReference type="InterPro" id="IPR028081">
    <property type="entry name" value="Leu-bd"/>
</dbReference>
<feature type="region of interest" description="Disordered" evidence="3">
    <location>
        <begin position="26"/>
        <end position="46"/>
    </location>
</feature>
<keyword evidence="7" id="KW-1185">Reference proteome</keyword>
<evidence type="ECO:0000256" key="1">
    <source>
        <dbReference type="ARBA" id="ARBA00010062"/>
    </source>
</evidence>
<feature type="domain" description="Leucine-binding protein" evidence="5">
    <location>
        <begin position="41"/>
        <end position="364"/>
    </location>
</feature>
<dbReference type="PANTHER" id="PTHR30483">
    <property type="entry name" value="LEUCINE-SPECIFIC-BINDING PROTEIN"/>
    <property type="match status" value="1"/>
</dbReference>
<accession>A0ABU8LAS0</accession>
<evidence type="ECO:0000313" key="7">
    <source>
        <dbReference type="Proteomes" id="UP001371224"/>
    </source>
</evidence>
<sequence>MKSQRLLALFGAATLAITLAGCSAADEAPDAGSGGDPAGEIVFGLDEDSTGPGASYAVIAGKTIRMAVDEINAAGGIDGKKIRIVVGNDESDPTKTPTVVRKLVDEGAQVLLLDTGSGAVLQGKSVVKQAGIPAIAPTAVTTSVALPPDNEFTYMLANGVDQFAEAYCGAIEKKGFESIAILSDASPAIDNINKLIVPILEDCADVVAEETAPVDAADLTAQVARIKQQEPDVILVSSLGGNFEVLAHNTLFQQLPGVLRFSLASIGNQPDSWKRTTPGALADVVYMGALNMDNPKTVELEKKLKEINGDDYRLTAYDAQAYDSVYLLKTAIEAAGGADDPKAVRDELDKISGFPASFGQAGFTLSFTPEKHMGADGLCGLVLSGFDENNEPTGAWEDFQVPCELK</sequence>
<evidence type="ECO:0000259" key="5">
    <source>
        <dbReference type="Pfam" id="PF13458"/>
    </source>
</evidence>